<sequence length="89" mass="9067">MEVMHTTFERTQRIAVLGGGPGGYEAALAAAQLGAEVTLVERAGVGGSAVLTDVVPSKSLIATAEASNAVKEAADLGVQFFARGPTRRP</sequence>
<dbReference type="InterPro" id="IPR036188">
    <property type="entry name" value="FAD/NAD-bd_sf"/>
</dbReference>
<evidence type="ECO:0000259" key="1">
    <source>
        <dbReference type="Pfam" id="PF07992"/>
    </source>
</evidence>
<proteinExistence type="predicted"/>
<dbReference type="PRINTS" id="PR00411">
    <property type="entry name" value="PNDRDTASEI"/>
</dbReference>
<feature type="domain" description="FAD/NAD(P)-binding" evidence="1">
    <location>
        <begin position="13"/>
        <end position="72"/>
    </location>
</feature>
<dbReference type="PANTHER" id="PTHR43014:SF1">
    <property type="entry name" value="NAD(P)H DEHYDROGENASE (QUINONE)"/>
    <property type="match status" value="1"/>
</dbReference>
<accession>A0ABM8GZ81</accession>
<keyword evidence="3" id="KW-1185">Reference proteome</keyword>
<dbReference type="Proteomes" id="UP001321477">
    <property type="component" value="Chromosome"/>
</dbReference>
<evidence type="ECO:0000313" key="3">
    <source>
        <dbReference type="Proteomes" id="UP001321477"/>
    </source>
</evidence>
<dbReference type="SUPFAM" id="SSF51905">
    <property type="entry name" value="FAD/NAD(P)-binding domain"/>
    <property type="match status" value="1"/>
</dbReference>
<organism evidence="2 3">
    <name type="scientific">Agromyces marinus</name>
    <dbReference type="NCBI Taxonomy" id="1389020"/>
    <lineage>
        <taxon>Bacteria</taxon>
        <taxon>Bacillati</taxon>
        <taxon>Actinomycetota</taxon>
        <taxon>Actinomycetes</taxon>
        <taxon>Micrococcales</taxon>
        <taxon>Microbacteriaceae</taxon>
        <taxon>Agromyces</taxon>
    </lineage>
</organism>
<gene>
    <name evidence="2" type="ORF">GCM10025870_08660</name>
</gene>
<reference evidence="3" key="1">
    <citation type="journal article" date="2019" name="Int. J. Syst. Evol. Microbiol.">
        <title>The Global Catalogue of Microorganisms (GCM) 10K type strain sequencing project: providing services to taxonomists for standard genome sequencing and annotation.</title>
        <authorList>
            <consortium name="The Broad Institute Genomics Platform"/>
            <consortium name="The Broad Institute Genome Sequencing Center for Infectious Disease"/>
            <person name="Wu L."/>
            <person name="Ma J."/>
        </authorList>
    </citation>
    <scope>NUCLEOTIDE SEQUENCE [LARGE SCALE GENOMIC DNA]</scope>
    <source>
        <strain evidence="3">NBRC 109019</strain>
    </source>
</reference>
<dbReference type="EMBL" id="AP027734">
    <property type="protein sequence ID" value="BDZ53793.1"/>
    <property type="molecule type" value="Genomic_DNA"/>
</dbReference>
<dbReference type="Pfam" id="PF07992">
    <property type="entry name" value="Pyr_redox_2"/>
    <property type="match status" value="1"/>
</dbReference>
<dbReference type="PANTHER" id="PTHR43014">
    <property type="entry name" value="MERCURIC REDUCTASE"/>
    <property type="match status" value="1"/>
</dbReference>
<name>A0ABM8GZ81_9MICO</name>
<protein>
    <recommendedName>
        <fullName evidence="1">FAD/NAD(P)-binding domain-containing protein</fullName>
    </recommendedName>
</protein>
<dbReference type="InterPro" id="IPR023753">
    <property type="entry name" value="FAD/NAD-binding_dom"/>
</dbReference>
<dbReference type="Gene3D" id="3.50.50.60">
    <property type="entry name" value="FAD/NAD(P)-binding domain"/>
    <property type="match status" value="1"/>
</dbReference>
<evidence type="ECO:0000313" key="2">
    <source>
        <dbReference type="EMBL" id="BDZ53793.1"/>
    </source>
</evidence>